<keyword evidence="1" id="KW-0472">Membrane</keyword>
<dbReference type="RefSeq" id="WP_173225393.1">
    <property type="nucleotide sequence ID" value="NZ_JABMKZ010000032.1"/>
</dbReference>
<accession>A0ABU6G2R1</accession>
<keyword evidence="3" id="KW-1185">Reference proteome</keyword>
<keyword evidence="1" id="KW-1133">Transmembrane helix</keyword>
<evidence type="ECO:0000256" key="1">
    <source>
        <dbReference type="SAM" id="Phobius"/>
    </source>
</evidence>
<organism evidence="2 3">
    <name type="scientific">Paenibacillus alba</name>
    <dbReference type="NCBI Taxonomy" id="1197127"/>
    <lineage>
        <taxon>Bacteria</taxon>
        <taxon>Bacillati</taxon>
        <taxon>Bacillota</taxon>
        <taxon>Bacilli</taxon>
        <taxon>Bacillales</taxon>
        <taxon>Paenibacillaceae</taxon>
        <taxon>Paenibacillus</taxon>
    </lineage>
</organism>
<name>A0ABU6G2R1_9BACL</name>
<protein>
    <submittedName>
        <fullName evidence="2">Uncharacterized protein</fullName>
    </submittedName>
</protein>
<dbReference type="Proteomes" id="UP001338137">
    <property type="component" value="Unassembled WGS sequence"/>
</dbReference>
<proteinExistence type="predicted"/>
<keyword evidence="1" id="KW-0812">Transmembrane</keyword>
<dbReference type="EMBL" id="JARLKY010000033">
    <property type="protein sequence ID" value="MEC0228458.1"/>
    <property type="molecule type" value="Genomic_DNA"/>
</dbReference>
<sequence length="84" mass="9597">MKETDNKTLHDEIWNKLQHHDEAYVHEFLQESLRKVGSHTAGNRVSDFLMELLRAPLFLGTLLAIIIGIPAVLFLITWILGMAD</sequence>
<comment type="caution">
    <text evidence="2">The sequence shown here is derived from an EMBL/GenBank/DDBJ whole genome shotgun (WGS) entry which is preliminary data.</text>
</comment>
<gene>
    <name evidence="2" type="ORF">P4I72_15140</name>
</gene>
<feature type="transmembrane region" description="Helical" evidence="1">
    <location>
        <begin position="57"/>
        <end position="80"/>
    </location>
</feature>
<evidence type="ECO:0000313" key="2">
    <source>
        <dbReference type="EMBL" id="MEC0228458.1"/>
    </source>
</evidence>
<evidence type="ECO:0000313" key="3">
    <source>
        <dbReference type="Proteomes" id="UP001338137"/>
    </source>
</evidence>
<reference evidence="2 3" key="1">
    <citation type="submission" date="2023-03" db="EMBL/GenBank/DDBJ databases">
        <title>Bacillus Genome Sequencing.</title>
        <authorList>
            <person name="Dunlap C."/>
        </authorList>
    </citation>
    <scope>NUCLEOTIDE SEQUENCE [LARGE SCALE GENOMIC DNA]</scope>
    <source>
        <strain evidence="2 3">BD-533</strain>
    </source>
</reference>